<feature type="domain" description="MATH" evidence="1">
    <location>
        <begin position="9"/>
        <end position="144"/>
    </location>
</feature>
<dbReference type="Proteomes" id="UP000694251">
    <property type="component" value="Chromosome 11"/>
</dbReference>
<feature type="domain" description="MATH" evidence="1">
    <location>
        <begin position="313"/>
        <end position="443"/>
    </location>
</feature>
<name>A0A8T1ZDV7_ARASU</name>
<dbReference type="FunFam" id="2.60.210.10:FF:000013">
    <property type="entry name" value="TRAF-like family protein"/>
    <property type="match status" value="2"/>
</dbReference>
<keyword evidence="3" id="KW-1185">Reference proteome</keyword>
<sequence length="602" mass="69251">METLIEQGPSSYLVMLVGFSEVKFSHQPYESADFDASGHKWRLIFHPAGKEGEDGKDHVSIYAIIENVAASEMLMNNWEVDVELKFFIYNHNVKKYSVFQDGTVKRYNKEKKEWGFAQMLPLSKFNDPKNGYTDGDACIVGVDIFVTKPIVKVERAVFTHNPPNNKFTWKISDFSKLGGKKYHYSDEFVVGDRKWRMKINNPKGDKEIKTLAVYVQAMAYLPNAVAASTYAKLKLRLLNQKNSNHIEKRVFRFYSKENQDGSGISELISVEDLNDESKGYLVEDTIVLETTLLCVTKTKFKFIIMETLREEAPSSYLMKLVGFSEVKFSHQPYQSATFDAGGHKWRLIFYPAGKVEEGGKDHVSIYARIENVGASEMQIDVELKFFIYNHKARKYSVFQDGTMKHYNKEKNEWGLAQMLLLSKFNDPKNGYIDGNACIVGVEIFVIKPREKVERVTFTQNPPENKFTWKISHFSKIGDKRYYYSDEFVVGDRKWRMKISPKGDKKVRALSVYVQAMEYLPNAVASSTYAKLKLRLINQKNSNHIEKRVFHFYSRETQDGSGISELISVEDLNDESKGYLVEDSIVLETTLLCVSETMFVDSI</sequence>
<evidence type="ECO:0000313" key="2">
    <source>
        <dbReference type="EMBL" id="KAG7557229.1"/>
    </source>
</evidence>
<feature type="domain" description="MATH" evidence="1">
    <location>
        <begin position="164"/>
        <end position="292"/>
    </location>
</feature>
<dbReference type="PANTHER" id="PTHR46162">
    <property type="entry name" value="TRAF-LIKE FAMILY PROTEIN"/>
    <property type="match status" value="1"/>
</dbReference>
<dbReference type="SMART" id="SM00061">
    <property type="entry name" value="MATH"/>
    <property type="match status" value="4"/>
</dbReference>
<comment type="caution">
    <text evidence="2">The sequence shown here is derived from an EMBL/GenBank/DDBJ whole genome shotgun (WGS) entry which is preliminary data.</text>
</comment>
<dbReference type="PANTHER" id="PTHR46162:SF51">
    <property type="entry name" value="TRAF-LIKE FAMILY PROTEIN"/>
    <property type="match status" value="1"/>
</dbReference>
<dbReference type="CDD" id="cd00121">
    <property type="entry name" value="MATH"/>
    <property type="match status" value="4"/>
</dbReference>
<reference evidence="2 3" key="1">
    <citation type="submission" date="2020-12" db="EMBL/GenBank/DDBJ databases">
        <title>Concerted genomic and epigenomic changes stabilize Arabidopsis allopolyploids.</title>
        <authorList>
            <person name="Chen Z."/>
        </authorList>
    </citation>
    <scope>NUCLEOTIDE SEQUENCE [LARGE SCALE GENOMIC DNA]</scope>
    <source>
        <strain evidence="2">As9502</strain>
        <tissue evidence="2">Leaf</tissue>
    </source>
</reference>
<evidence type="ECO:0000259" key="1">
    <source>
        <dbReference type="PROSITE" id="PS50144"/>
    </source>
</evidence>
<dbReference type="EMBL" id="JAEFBJ010000011">
    <property type="protein sequence ID" value="KAG7557229.1"/>
    <property type="molecule type" value="Genomic_DNA"/>
</dbReference>
<accession>A0A8T1ZDV7</accession>
<dbReference type="OrthoDB" id="192247at2759"/>
<organism evidence="2 3">
    <name type="scientific">Arabidopsis suecica</name>
    <name type="common">Swedish thale-cress</name>
    <name type="synonym">Cardaminopsis suecica</name>
    <dbReference type="NCBI Taxonomy" id="45249"/>
    <lineage>
        <taxon>Eukaryota</taxon>
        <taxon>Viridiplantae</taxon>
        <taxon>Streptophyta</taxon>
        <taxon>Embryophyta</taxon>
        <taxon>Tracheophyta</taxon>
        <taxon>Spermatophyta</taxon>
        <taxon>Magnoliopsida</taxon>
        <taxon>eudicotyledons</taxon>
        <taxon>Gunneridae</taxon>
        <taxon>Pentapetalae</taxon>
        <taxon>rosids</taxon>
        <taxon>malvids</taxon>
        <taxon>Brassicales</taxon>
        <taxon>Brassicaceae</taxon>
        <taxon>Camelineae</taxon>
        <taxon>Arabidopsis</taxon>
    </lineage>
</organism>
<feature type="domain" description="MATH" evidence="1">
    <location>
        <begin position="463"/>
        <end position="590"/>
    </location>
</feature>
<protein>
    <submittedName>
        <fullName evidence="2">TRAF-like</fullName>
    </submittedName>
</protein>
<proteinExistence type="predicted"/>
<gene>
    <name evidence="2" type="ORF">ISN44_As11g032150</name>
</gene>
<dbReference type="Pfam" id="PF22486">
    <property type="entry name" value="MATH_2"/>
    <property type="match status" value="4"/>
</dbReference>
<dbReference type="InterPro" id="IPR002083">
    <property type="entry name" value="MATH/TRAF_dom"/>
</dbReference>
<dbReference type="PROSITE" id="PS50144">
    <property type="entry name" value="MATH"/>
    <property type="match status" value="4"/>
</dbReference>
<dbReference type="AlphaFoldDB" id="A0A8T1ZDV7"/>
<evidence type="ECO:0000313" key="3">
    <source>
        <dbReference type="Proteomes" id="UP000694251"/>
    </source>
</evidence>